<evidence type="ECO:0000313" key="2">
    <source>
        <dbReference type="EMBL" id="KPW26017.1"/>
    </source>
</evidence>
<accession>A0A0P9I137</accession>
<feature type="non-terminal residue" evidence="2">
    <location>
        <position position="1"/>
    </location>
</feature>
<protein>
    <submittedName>
        <fullName evidence="2">Malonate transporter MadL subunit</fullName>
    </submittedName>
</protein>
<proteinExistence type="predicted"/>
<dbReference type="Proteomes" id="UP000050297">
    <property type="component" value="Unassembled WGS sequence"/>
</dbReference>
<evidence type="ECO:0000256" key="1">
    <source>
        <dbReference type="SAM" id="MobiDB-lite"/>
    </source>
</evidence>
<feature type="compositionally biased region" description="Basic and acidic residues" evidence="1">
    <location>
        <begin position="1"/>
        <end position="14"/>
    </location>
</feature>
<reference evidence="2 3" key="1">
    <citation type="submission" date="2015-09" db="EMBL/GenBank/DDBJ databases">
        <title>Genome announcement of multiple Pseudomonas syringae strains.</title>
        <authorList>
            <person name="Thakur S."/>
            <person name="Wang P.W."/>
            <person name="Gong Y."/>
            <person name="Weir B.S."/>
            <person name="Guttman D.S."/>
        </authorList>
    </citation>
    <scope>NUCLEOTIDE SEQUENCE [LARGE SCALE GENOMIC DNA]</scope>
    <source>
        <strain evidence="2 3">ICMP2802</strain>
    </source>
</reference>
<gene>
    <name evidence="2" type="ORF">ALO91_03756</name>
</gene>
<organism evidence="2 3">
    <name type="scientific">Pseudomonas syringae pv. aceris</name>
    <dbReference type="NCBI Taxonomy" id="199198"/>
    <lineage>
        <taxon>Bacteria</taxon>
        <taxon>Pseudomonadati</taxon>
        <taxon>Pseudomonadota</taxon>
        <taxon>Gammaproteobacteria</taxon>
        <taxon>Pseudomonadales</taxon>
        <taxon>Pseudomonadaceae</taxon>
        <taxon>Pseudomonas</taxon>
        <taxon>Pseudomonas syringae</taxon>
    </lineage>
</organism>
<dbReference type="AlphaFoldDB" id="A0A0P9I137"/>
<evidence type="ECO:0000313" key="3">
    <source>
        <dbReference type="Proteomes" id="UP000050297"/>
    </source>
</evidence>
<name>A0A0P9I137_PSESX</name>
<feature type="region of interest" description="Disordered" evidence="1">
    <location>
        <begin position="1"/>
        <end position="23"/>
    </location>
</feature>
<dbReference type="EMBL" id="LJPM01000060">
    <property type="protein sequence ID" value="KPW26017.1"/>
    <property type="molecule type" value="Genomic_DNA"/>
</dbReference>
<comment type="caution">
    <text evidence="2">The sequence shown here is derived from an EMBL/GenBank/DDBJ whole genome shotgun (WGS) entry which is preliminary data.</text>
</comment>
<sequence length="85" mass="9192">RAPVDGKTRRHEQGLRNGRGFLGRAVHPGGGGDGCATECRHRAQRRACCRSGRRRFGGVVCLHHCFDQPYQPGRAIAQGRAAADA</sequence>